<dbReference type="Proteomes" id="UP000735302">
    <property type="component" value="Unassembled WGS sequence"/>
</dbReference>
<protein>
    <submittedName>
        <fullName evidence="1">Uncharacterized protein</fullName>
    </submittedName>
</protein>
<keyword evidence="2" id="KW-1185">Reference proteome</keyword>
<proteinExistence type="predicted"/>
<comment type="caution">
    <text evidence="1">The sequence shown here is derived from an EMBL/GenBank/DDBJ whole genome shotgun (WGS) entry which is preliminary data.</text>
</comment>
<evidence type="ECO:0000313" key="1">
    <source>
        <dbReference type="EMBL" id="GFO49530.1"/>
    </source>
</evidence>
<organism evidence="1 2">
    <name type="scientific">Plakobranchus ocellatus</name>
    <dbReference type="NCBI Taxonomy" id="259542"/>
    <lineage>
        <taxon>Eukaryota</taxon>
        <taxon>Metazoa</taxon>
        <taxon>Spiralia</taxon>
        <taxon>Lophotrochozoa</taxon>
        <taxon>Mollusca</taxon>
        <taxon>Gastropoda</taxon>
        <taxon>Heterobranchia</taxon>
        <taxon>Euthyneura</taxon>
        <taxon>Panpulmonata</taxon>
        <taxon>Sacoglossa</taxon>
        <taxon>Placobranchoidea</taxon>
        <taxon>Plakobranchidae</taxon>
        <taxon>Plakobranchus</taxon>
    </lineage>
</organism>
<dbReference type="EMBL" id="BLXT01008494">
    <property type="protein sequence ID" value="GFO49530.1"/>
    <property type="molecule type" value="Genomic_DNA"/>
</dbReference>
<gene>
    <name evidence="1" type="ORF">PoB_007603500</name>
</gene>
<sequence>MAIPPTPSETYKFQHPLILCNLLRLTSGLAHFQSLPQLTTPCALFGLLLDLDLCRLDRKVLLPFMLNQIPQIPRRDGQEVKNLTDALVSQPGGGRAAPEVVGGE</sequence>
<evidence type="ECO:0000313" key="2">
    <source>
        <dbReference type="Proteomes" id="UP000735302"/>
    </source>
</evidence>
<dbReference type="AlphaFoldDB" id="A0AAV4DZM9"/>
<reference evidence="1 2" key="1">
    <citation type="journal article" date="2021" name="Elife">
        <title>Chloroplast acquisition without the gene transfer in kleptoplastic sea slugs, Plakobranchus ocellatus.</title>
        <authorList>
            <person name="Maeda T."/>
            <person name="Takahashi S."/>
            <person name="Yoshida T."/>
            <person name="Shimamura S."/>
            <person name="Takaki Y."/>
            <person name="Nagai Y."/>
            <person name="Toyoda A."/>
            <person name="Suzuki Y."/>
            <person name="Arimoto A."/>
            <person name="Ishii H."/>
            <person name="Satoh N."/>
            <person name="Nishiyama T."/>
            <person name="Hasebe M."/>
            <person name="Maruyama T."/>
            <person name="Minagawa J."/>
            <person name="Obokata J."/>
            <person name="Shigenobu S."/>
        </authorList>
    </citation>
    <scope>NUCLEOTIDE SEQUENCE [LARGE SCALE GENOMIC DNA]</scope>
</reference>
<accession>A0AAV4DZM9</accession>
<name>A0AAV4DZM9_9GAST</name>